<evidence type="ECO:0000259" key="1">
    <source>
        <dbReference type="Pfam" id="PF11575"/>
    </source>
</evidence>
<dbReference type="InterPro" id="IPR024726">
    <property type="entry name" value="FhuF_C"/>
</dbReference>
<accession>A0ABU2MG57</accession>
<evidence type="ECO:0000313" key="2">
    <source>
        <dbReference type="EMBL" id="MDT0331557.1"/>
    </source>
</evidence>
<dbReference type="RefSeq" id="WP_311514044.1">
    <property type="nucleotide sequence ID" value="NZ_JAVREP010000024.1"/>
</dbReference>
<protein>
    <submittedName>
        <fullName evidence="2">(2Fe-2S)-binding protein</fullName>
    </submittedName>
</protein>
<sequence>MDSARIEVVPVLADIGRVNTLFAVETEPPGAGWRPLGDAGPGTLATEVDRVRAVLAGFAGVPVEAVEWRVGASIFQQGLATRLLSPVLAAALCHGAALRVEAFHWDPDRRGPVALRTRQRWAERVGTGPAEAAGHLVTTVLEGVLEPVAAGLAEVGRVAPGLLRGNTASALAGAARSLGLDRPGVRGAAEEVVRLVGARPPLVGTGSYGGLDAQGAAVFRRTTCCLYYRVPGSGYCGDCALTAPGRGRADRP</sequence>
<dbReference type="Pfam" id="PF11575">
    <property type="entry name" value="FhuF_C"/>
    <property type="match status" value="1"/>
</dbReference>
<feature type="domain" description="Ferric siderophore reductase C-terminal" evidence="1">
    <location>
        <begin position="221"/>
        <end position="241"/>
    </location>
</feature>
<name>A0ABU2MG57_9ACTN</name>
<proteinExistence type="predicted"/>
<gene>
    <name evidence="2" type="ORF">RM479_24375</name>
</gene>
<evidence type="ECO:0000313" key="3">
    <source>
        <dbReference type="Proteomes" id="UP001183390"/>
    </source>
</evidence>
<reference evidence="3" key="1">
    <citation type="submission" date="2023-07" db="EMBL/GenBank/DDBJ databases">
        <title>30 novel species of actinomycetes from the DSMZ collection.</title>
        <authorList>
            <person name="Nouioui I."/>
        </authorList>
    </citation>
    <scope>NUCLEOTIDE SEQUENCE [LARGE SCALE GENOMIC DNA]</scope>
    <source>
        <strain evidence="3">DSM 44743</strain>
    </source>
</reference>
<comment type="caution">
    <text evidence="2">The sequence shown here is derived from an EMBL/GenBank/DDBJ whole genome shotgun (WGS) entry which is preliminary data.</text>
</comment>
<dbReference type="EMBL" id="JAVREP010000024">
    <property type="protein sequence ID" value="MDT0331557.1"/>
    <property type="molecule type" value="Genomic_DNA"/>
</dbReference>
<keyword evidence="3" id="KW-1185">Reference proteome</keyword>
<organism evidence="2 3">
    <name type="scientific">Nocardiopsis lambiniae</name>
    <dbReference type="NCBI Taxonomy" id="3075539"/>
    <lineage>
        <taxon>Bacteria</taxon>
        <taxon>Bacillati</taxon>
        <taxon>Actinomycetota</taxon>
        <taxon>Actinomycetes</taxon>
        <taxon>Streptosporangiales</taxon>
        <taxon>Nocardiopsidaceae</taxon>
        <taxon>Nocardiopsis</taxon>
    </lineage>
</organism>
<dbReference type="Proteomes" id="UP001183390">
    <property type="component" value="Unassembled WGS sequence"/>
</dbReference>